<dbReference type="PANTHER" id="PTHR11709">
    <property type="entry name" value="MULTI-COPPER OXIDASE"/>
    <property type="match status" value="1"/>
</dbReference>
<evidence type="ECO:0000256" key="2">
    <source>
        <dbReference type="ARBA" id="ARBA00022723"/>
    </source>
</evidence>
<reference evidence="8" key="1">
    <citation type="journal article" date="2020" name="Stud. Mycol.">
        <title>101 Dothideomycetes genomes: a test case for predicting lifestyles and emergence of pathogens.</title>
        <authorList>
            <person name="Haridas S."/>
            <person name="Albert R."/>
            <person name="Binder M."/>
            <person name="Bloem J."/>
            <person name="Labutti K."/>
            <person name="Salamov A."/>
            <person name="Andreopoulos B."/>
            <person name="Baker S."/>
            <person name="Barry K."/>
            <person name="Bills G."/>
            <person name="Bluhm B."/>
            <person name="Cannon C."/>
            <person name="Castanera R."/>
            <person name="Culley D."/>
            <person name="Daum C."/>
            <person name="Ezra D."/>
            <person name="Gonzalez J."/>
            <person name="Henrissat B."/>
            <person name="Kuo A."/>
            <person name="Liang C."/>
            <person name="Lipzen A."/>
            <person name="Lutzoni F."/>
            <person name="Magnuson J."/>
            <person name="Mondo S."/>
            <person name="Nolan M."/>
            <person name="Ohm R."/>
            <person name="Pangilinan J."/>
            <person name="Park H.-J."/>
            <person name="Ramirez L."/>
            <person name="Alfaro M."/>
            <person name="Sun H."/>
            <person name="Tritt A."/>
            <person name="Yoshinaga Y."/>
            <person name="Zwiers L.-H."/>
            <person name="Turgeon B."/>
            <person name="Goodwin S."/>
            <person name="Spatafora J."/>
            <person name="Crous P."/>
            <person name="Grigoriev I."/>
        </authorList>
    </citation>
    <scope>NUCLEOTIDE SEQUENCE</scope>
    <source>
        <strain evidence="8">CBS 125425</strain>
    </source>
</reference>
<feature type="domain" description="Plastocyanin-like" evidence="7">
    <location>
        <begin position="117"/>
        <end position="231"/>
    </location>
</feature>
<keyword evidence="4" id="KW-0186">Copper</keyword>
<keyword evidence="3" id="KW-0560">Oxidoreductase</keyword>
<feature type="domain" description="Plastocyanin-like" evidence="5">
    <location>
        <begin position="242"/>
        <end position="411"/>
    </location>
</feature>
<dbReference type="GO" id="GO:0005507">
    <property type="term" value="F:copper ion binding"/>
    <property type="evidence" value="ECO:0007669"/>
    <property type="project" value="InterPro"/>
</dbReference>
<dbReference type="InterPro" id="IPR008972">
    <property type="entry name" value="Cupredoxin"/>
</dbReference>
<dbReference type="InterPro" id="IPR011706">
    <property type="entry name" value="Cu-oxidase_C"/>
</dbReference>
<dbReference type="OrthoDB" id="2121828at2759"/>
<evidence type="ECO:0000259" key="5">
    <source>
        <dbReference type="Pfam" id="PF00394"/>
    </source>
</evidence>
<dbReference type="CDD" id="cd13901">
    <property type="entry name" value="CuRO_3_MaLCC_like"/>
    <property type="match status" value="1"/>
</dbReference>
<evidence type="ECO:0000259" key="6">
    <source>
        <dbReference type="Pfam" id="PF07731"/>
    </source>
</evidence>
<organism evidence="8 9">
    <name type="scientific">Polyplosphaeria fusca</name>
    <dbReference type="NCBI Taxonomy" id="682080"/>
    <lineage>
        <taxon>Eukaryota</taxon>
        <taxon>Fungi</taxon>
        <taxon>Dikarya</taxon>
        <taxon>Ascomycota</taxon>
        <taxon>Pezizomycotina</taxon>
        <taxon>Dothideomycetes</taxon>
        <taxon>Pleosporomycetidae</taxon>
        <taxon>Pleosporales</taxon>
        <taxon>Tetraplosphaeriaceae</taxon>
        <taxon>Polyplosphaeria</taxon>
    </lineage>
</organism>
<protein>
    <recommendedName>
        <fullName evidence="10">Laccase</fullName>
    </recommendedName>
</protein>
<evidence type="ECO:0000256" key="1">
    <source>
        <dbReference type="ARBA" id="ARBA00010609"/>
    </source>
</evidence>
<dbReference type="CDD" id="cd13880">
    <property type="entry name" value="CuRO_2_MaLCC_like"/>
    <property type="match status" value="1"/>
</dbReference>
<name>A0A9P4QMB3_9PLEO</name>
<evidence type="ECO:0000313" key="9">
    <source>
        <dbReference type="Proteomes" id="UP000799444"/>
    </source>
</evidence>
<dbReference type="Pfam" id="PF07731">
    <property type="entry name" value="Cu-oxidase_2"/>
    <property type="match status" value="1"/>
</dbReference>
<dbReference type="InterPro" id="IPR002355">
    <property type="entry name" value="Cu_oxidase_Cu_BS"/>
</dbReference>
<proteinExistence type="inferred from homology"/>
<comment type="caution">
    <text evidence="8">The sequence shown here is derived from an EMBL/GenBank/DDBJ whole genome shotgun (WGS) entry which is preliminary data.</text>
</comment>
<dbReference type="SUPFAM" id="SSF49503">
    <property type="entry name" value="Cupredoxins"/>
    <property type="match status" value="3"/>
</dbReference>
<evidence type="ECO:0000256" key="3">
    <source>
        <dbReference type="ARBA" id="ARBA00023002"/>
    </source>
</evidence>
<dbReference type="InterPro" id="IPR001117">
    <property type="entry name" value="Cu-oxidase_2nd"/>
</dbReference>
<dbReference type="PROSITE" id="PS00080">
    <property type="entry name" value="MULTICOPPER_OXIDASE2"/>
    <property type="match status" value="1"/>
</dbReference>
<dbReference type="InterPro" id="IPR011707">
    <property type="entry name" value="Cu-oxidase-like_N"/>
</dbReference>
<gene>
    <name evidence="8" type="ORF">EJ04DRAFT_501328</name>
</gene>
<sequence>MTFFERLTVTITYVLSYFSTTPFNGNGQTPLLPIPAPSSLQEVAGYPIFHPPGHRPVDTEFKCEYPSLVGWSSCSTPENRRCWLKNDKTGEEYNITTNYEDINQTPFGTHRNYTIDITDESINADGMMFDQAKLFNKRYPGPWIEACWGDNITVTVNNKLNHNGTSVHWHGIRQWLTMHMDGVNGVTQCPIAPGDSFNYTFRAMQYGSSWYHSHYSVQYADGALGPMTLHGPTWQPFDESKYPLLMTDWGHNSAFEALYPDINLKNPSILLNGTGNITRTNKDWPHPLDPPKQYTLHFEDAVVPIEGGKTRPKRYLMRIINTAFDSTFVFSIDNHKLNVVGADFVPIHNYTTTHILVGIGQRYHVIVEANDPPLGSDGNYWIRTFKANCFGFNNTTFSEGYERTGILRYDKKSVAQPESSKWDDIDLRCRDEPYENLRPILEWQVGDPINLDKGKPDDKYGEKFSVTFGKAQTMFPFALFSMGGDDSKDEFVPLRVDYSNPTFMNLGNTGRWNPQWVVIPENYGPSDWVYMVIKGTKVDGTNGAHPIHLHGHDFAILQQQQNAKFPDKINLKKDNPPRRDVVLLPTNGYVVIAFKTDNPGAWLVHCHIAKHASFGLAMQIMERQPEAQRIWPNVSTSHALQVTQKGCERWNEWWGDCRNWWVGKDGKMGDSCRIGEMEASPDSGI</sequence>
<dbReference type="Pfam" id="PF00394">
    <property type="entry name" value="Cu-oxidase"/>
    <property type="match status" value="1"/>
</dbReference>
<evidence type="ECO:0000313" key="8">
    <source>
        <dbReference type="EMBL" id="KAF2729978.1"/>
    </source>
</evidence>
<dbReference type="Gene3D" id="2.60.40.420">
    <property type="entry name" value="Cupredoxins - blue copper proteins"/>
    <property type="match status" value="3"/>
</dbReference>
<dbReference type="AlphaFoldDB" id="A0A9P4QMB3"/>
<dbReference type="CDD" id="cd13854">
    <property type="entry name" value="CuRO_1_MaLCC_like"/>
    <property type="match status" value="1"/>
</dbReference>
<dbReference type="InterPro" id="IPR045087">
    <property type="entry name" value="Cu-oxidase_fam"/>
</dbReference>
<dbReference type="PANTHER" id="PTHR11709:SF71">
    <property type="entry name" value="OXIDOREDUCTASE TPCJ"/>
    <property type="match status" value="1"/>
</dbReference>
<dbReference type="EMBL" id="ML996229">
    <property type="protein sequence ID" value="KAF2729978.1"/>
    <property type="molecule type" value="Genomic_DNA"/>
</dbReference>
<dbReference type="FunFam" id="2.60.40.420:FF:000045">
    <property type="entry name" value="Laccase 2"/>
    <property type="match status" value="1"/>
</dbReference>
<dbReference type="Proteomes" id="UP000799444">
    <property type="component" value="Unassembled WGS sequence"/>
</dbReference>
<dbReference type="Pfam" id="PF07732">
    <property type="entry name" value="Cu-oxidase_3"/>
    <property type="match status" value="1"/>
</dbReference>
<dbReference type="FunFam" id="2.60.40.420:FF:000021">
    <property type="entry name" value="Extracellular dihydrogeodin oxidase/laccase"/>
    <property type="match status" value="1"/>
</dbReference>
<keyword evidence="2" id="KW-0479">Metal-binding</keyword>
<comment type="similarity">
    <text evidence="1">Belongs to the multicopper oxidase family.</text>
</comment>
<evidence type="ECO:0008006" key="10">
    <source>
        <dbReference type="Google" id="ProtNLM"/>
    </source>
</evidence>
<accession>A0A9P4QMB3</accession>
<evidence type="ECO:0000259" key="7">
    <source>
        <dbReference type="Pfam" id="PF07732"/>
    </source>
</evidence>
<evidence type="ECO:0000256" key="4">
    <source>
        <dbReference type="ARBA" id="ARBA00023008"/>
    </source>
</evidence>
<keyword evidence="9" id="KW-1185">Reference proteome</keyword>
<dbReference type="GO" id="GO:0016491">
    <property type="term" value="F:oxidoreductase activity"/>
    <property type="evidence" value="ECO:0007669"/>
    <property type="project" value="UniProtKB-KW"/>
</dbReference>
<feature type="domain" description="Plastocyanin-like" evidence="6">
    <location>
        <begin position="502"/>
        <end position="624"/>
    </location>
</feature>